<proteinExistence type="inferred from homology"/>
<comment type="catalytic activity">
    <reaction evidence="13">
        <text>N(4)-{beta-D-GlcNAc-(1-&gt;2)-[beta-D-GlcNAc-(1-&gt;4)]-alpha-D-Man-(1-&gt;3)-[beta-D-GlcNAc-(1-&gt;2)-alpha-D-Man-(1-&gt;6)]-beta-D-Man-(1-&gt;4)-beta-D-GlcNAc-(1-&gt;4)-beta-D-GlcNAc}-L-asparaginyl-[protein] + UDP-N-acetyl-alpha-D-glucosamine = N(4)-{beta-D-GlcNAc-(1-&gt;2)-[beta-D-GlcNAc-(1-&gt;4)]-alpha-D-Man-(1-&gt;3)-[beta-D-GlcNAc-(1-&gt;2)-[beta-D-GlcNAc-(1-&gt;6)]-alpha-D-Man-(1-&gt;6)]-beta-D-Man-(1-&gt;4)-beta-D-GlcNAc-(1-&gt;4)-beta-D-GlcNAc}-L-asparaginyl-[protein] + UDP + H(+)</text>
        <dbReference type="Rhea" id="RHEA:16921"/>
        <dbReference type="Rhea" id="RHEA-COMP:14374"/>
        <dbReference type="Rhea" id="RHEA-COMP:14377"/>
        <dbReference type="ChEBI" id="CHEBI:15378"/>
        <dbReference type="ChEBI" id="CHEBI:57705"/>
        <dbReference type="ChEBI" id="CHEBI:58223"/>
        <dbReference type="ChEBI" id="CHEBI:139507"/>
        <dbReference type="ChEBI" id="CHEBI:139510"/>
        <dbReference type="EC" id="2.4.1.155"/>
    </reaction>
</comment>
<dbReference type="AlphaFoldDB" id="A0AAV2KGB8"/>
<comment type="subcellular location">
    <subcellularLocation>
        <location evidence="1">Golgi apparatus membrane</location>
        <topology evidence="1">Single-pass type II membrane protein</topology>
    </subcellularLocation>
</comment>
<evidence type="ECO:0000313" key="17">
    <source>
        <dbReference type="Proteomes" id="UP001497482"/>
    </source>
</evidence>
<dbReference type="EC" id="2.4.1.155" evidence="4"/>
<keyword evidence="10" id="KW-0333">Golgi apparatus</keyword>
<keyword evidence="8" id="KW-0735">Signal-anchor</keyword>
<dbReference type="GO" id="GO:0000139">
    <property type="term" value="C:Golgi membrane"/>
    <property type="evidence" value="ECO:0007669"/>
    <property type="project" value="UniProtKB-SubCell"/>
</dbReference>
<keyword evidence="7" id="KW-0812">Transmembrane</keyword>
<feature type="compositionally biased region" description="Basic and acidic residues" evidence="14">
    <location>
        <begin position="1"/>
        <end position="14"/>
    </location>
</feature>
<evidence type="ECO:0000256" key="8">
    <source>
        <dbReference type="ARBA" id="ARBA00022968"/>
    </source>
</evidence>
<keyword evidence="12" id="KW-0325">Glycoprotein</keyword>
<organism evidence="16 17">
    <name type="scientific">Knipowitschia caucasica</name>
    <name type="common">Caucasian dwarf goby</name>
    <name type="synonym">Pomatoschistus caucasicus</name>
    <dbReference type="NCBI Taxonomy" id="637954"/>
    <lineage>
        <taxon>Eukaryota</taxon>
        <taxon>Metazoa</taxon>
        <taxon>Chordata</taxon>
        <taxon>Craniata</taxon>
        <taxon>Vertebrata</taxon>
        <taxon>Euteleostomi</taxon>
        <taxon>Actinopterygii</taxon>
        <taxon>Neopterygii</taxon>
        <taxon>Teleostei</taxon>
        <taxon>Neoteleostei</taxon>
        <taxon>Acanthomorphata</taxon>
        <taxon>Gobiaria</taxon>
        <taxon>Gobiiformes</taxon>
        <taxon>Gobioidei</taxon>
        <taxon>Gobiidae</taxon>
        <taxon>Gobiinae</taxon>
        <taxon>Knipowitschia</taxon>
    </lineage>
</organism>
<dbReference type="PANTHER" id="PTHR15075">
    <property type="entry name" value="ALPHA-MANNOSIDE BETA-1,6-N-ACETYLGLUCOSAMINYLTRANSFERASE"/>
    <property type="match status" value="1"/>
</dbReference>
<dbReference type="EMBL" id="OZ035840">
    <property type="protein sequence ID" value="CAL1588946.1"/>
    <property type="molecule type" value="Genomic_DNA"/>
</dbReference>
<evidence type="ECO:0000256" key="2">
    <source>
        <dbReference type="ARBA" id="ARBA00004922"/>
    </source>
</evidence>
<evidence type="ECO:0000256" key="12">
    <source>
        <dbReference type="ARBA" id="ARBA00023180"/>
    </source>
</evidence>
<evidence type="ECO:0000256" key="4">
    <source>
        <dbReference type="ARBA" id="ARBA00012671"/>
    </source>
</evidence>
<dbReference type="Proteomes" id="UP001497482">
    <property type="component" value="Chromosome 18"/>
</dbReference>
<keyword evidence="11" id="KW-0472">Membrane</keyword>
<protein>
    <recommendedName>
        <fullName evidence="4">alpha-1,6-mannosyl-glycoprotein 6-beta-N-acetylglucosaminyltransferase</fullName>
        <ecNumber evidence="4">2.4.1.155</ecNumber>
    </recommendedName>
</protein>
<sequence>MAREDFCSPRKPSEADSSSSWPGDPPSPFRLLPNSSALSWALPGSAPPWPPLSALRVLASALNQSCVKTCQRAGLVCEPAFYHYINRKETFHSLELACEGVETQVNHILPAFLLEHRECCLQKEPLLFSCAGSSPQHRRLCPCRDYRAGQVALCRDCL</sequence>
<evidence type="ECO:0000256" key="3">
    <source>
        <dbReference type="ARBA" id="ARBA00007477"/>
    </source>
</evidence>
<feature type="domain" description="Glycosyltransferase family 18 catalytic" evidence="15">
    <location>
        <begin position="45"/>
        <end position="143"/>
    </location>
</feature>
<dbReference type="GO" id="GO:0030144">
    <property type="term" value="F:alpha-1,6-mannosylglycoprotein 6-beta-N-acetylglucosaminyltransferase activity"/>
    <property type="evidence" value="ECO:0007669"/>
    <property type="project" value="UniProtKB-EC"/>
</dbReference>
<dbReference type="PANTHER" id="PTHR15075:SF6">
    <property type="entry name" value="ALPHA-1,6-MANNOSYLGLYCOPROTEIN 6-BETA-N-ACETYLGLUCOSAMINYLTRANSFERASE B"/>
    <property type="match status" value="1"/>
</dbReference>
<keyword evidence="17" id="KW-1185">Reference proteome</keyword>
<name>A0AAV2KGB8_KNICA</name>
<evidence type="ECO:0000256" key="7">
    <source>
        <dbReference type="ARBA" id="ARBA00022692"/>
    </source>
</evidence>
<feature type="region of interest" description="Disordered" evidence="14">
    <location>
        <begin position="1"/>
        <end position="28"/>
    </location>
</feature>
<comment type="similarity">
    <text evidence="3">Belongs to the glycosyltransferase 18 family.</text>
</comment>
<reference evidence="16 17" key="1">
    <citation type="submission" date="2024-04" db="EMBL/GenBank/DDBJ databases">
        <authorList>
            <person name="Waldvogel A.-M."/>
            <person name="Schoenle A."/>
        </authorList>
    </citation>
    <scope>NUCLEOTIDE SEQUENCE [LARGE SCALE GENOMIC DNA]</scope>
</reference>
<accession>A0AAV2KGB8</accession>
<gene>
    <name evidence="16" type="ORF">KC01_LOCUS18648</name>
</gene>
<dbReference type="InterPro" id="IPR052105">
    <property type="entry name" value="MGAT5_Glycosyltransferase"/>
</dbReference>
<keyword evidence="9" id="KW-1133">Transmembrane helix</keyword>
<keyword evidence="5" id="KW-0328">Glycosyltransferase</keyword>
<evidence type="ECO:0000256" key="6">
    <source>
        <dbReference type="ARBA" id="ARBA00022679"/>
    </source>
</evidence>
<evidence type="ECO:0000256" key="10">
    <source>
        <dbReference type="ARBA" id="ARBA00023034"/>
    </source>
</evidence>
<evidence type="ECO:0000256" key="14">
    <source>
        <dbReference type="SAM" id="MobiDB-lite"/>
    </source>
</evidence>
<evidence type="ECO:0000256" key="1">
    <source>
        <dbReference type="ARBA" id="ARBA00004323"/>
    </source>
</evidence>
<dbReference type="Pfam" id="PF15024">
    <property type="entry name" value="Glyco_transf_18"/>
    <property type="match status" value="1"/>
</dbReference>
<evidence type="ECO:0000256" key="11">
    <source>
        <dbReference type="ARBA" id="ARBA00023136"/>
    </source>
</evidence>
<dbReference type="GO" id="GO:0006487">
    <property type="term" value="P:protein N-linked glycosylation"/>
    <property type="evidence" value="ECO:0007669"/>
    <property type="project" value="TreeGrafter"/>
</dbReference>
<evidence type="ECO:0000256" key="9">
    <source>
        <dbReference type="ARBA" id="ARBA00022989"/>
    </source>
</evidence>
<evidence type="ECO:0000259" key="15">
    <source>
        <dbReference type="Pfam" id="PF15024"/>
    </source>
</evidence>
<dbReference type="InterPro" id="IPR026116">
    <property type="entry name" value="GT18_cat"/>
</dbReference>
<keyword evidence="6" id="KW-0808">Transferase</keyword>
<evidence type="ECO:0000313" key="16">
    <source>
        <dbReference type="EMBL" id="CAL1588946.1"/>
    </source>
</evidence>
<comment type="pathway">
    <text evidence="2">Protein modification; protein glycosylation.</text>
</comment>
<evidence type="ECO:0000256" key="13">
    <source>
        <dbReference type="ARBA" id="ARBA00048243"/>
    </source>
</evidence>
<evidence type="ECO:0000256" key="5">
    <source>
        <dbReference type="ARBA" id="ARBA00022676"/>
    </source>
</evidence>